<name>A0A2A4I3Y1_9SPHN</name>
<evidence type="ECO:0008006" key="4">
    <source>
        <dbReference type="Google" id="ProtNLM"/>
    </source>
</evidence>
<evidence type="ECO:0000313" key="2">
    <source>
        <dbReference type="EMBL" id="PCG10607.1"/>
    </source>
</evidence>
<feature type="chain" id="PRO_5012449738" description="Lipoprotein" evidence="1">
    <location>
        <begin position="25"/>
        <end position="253"/>
    </location>
</feature>
<dbReference type="AlphaFoldDB" id="A0A2A4I3Y1"/>
<dbReference type="EMBL" id="NWVD01000001">
    <property type="protein sequence ID" value="PCG10607.1"/>
    <property type="molecule type" value="Genomic_DNA"/>
</dbReference>
<sequence>MRRTTITPRLPGIAAILAAALALAGCGSPKPAAGPDVNAVDAALLGNNADPALTAALRDQIMVDPMLVQQANDDAVRPPTMPASGAVPPDGIAQAAMPKDPLAGQTLRSAPAPSADCPQCAVARRALTLGALAGGQGGATAQCAGRVAYSAVWATRLPGSIPLIADARVIEAAGADGDGCRLRIVTFASAQPMQRLLDYYYTRATAAGFRAGHQADGAEHVLAGTKAGGGAFLALLRPHAGGGTEVDLMVDGG</sequence>
<proteinExistence type="predicted"/>
<evidence type="ECO:0000313" key="3">
    <source>
        <dbReference type="Proteomes" id="UP000218784"/>
    </source>
</evidence>
<keyword evidence="1" id="KW-0732">Signal</keyword>
<organism evidence="2 3">
    <name type="scientific">Sphingomonas ginsenosidimutans</name>
    <dbReference type="NCBI Taxonomy" id="862134"/>
    <lineage>
        <taxon>Bacteria</taxon>
        <taxon>Pseudomonadati</taxon>
        <taxon>Pseudomonadota</taxon>
        <taxon>Alphaproteobacteria</taxon>
        <taxon>Sphingomonadales</taxon>
        <taxon>Sphingomonadaceae</taxon>
        <taxon>Sphingomonas</taxon>
    </lineage>
</organism>
<dbReference type="RefSeq" id="WP_096610317.1">
    <property type="nucleotide sequence ID" value="NZ_NWVD01000001.1"/>
</dbReference>
<gene>
    <name evidence="2" type="ORF">COA17_04210</name>
</gene>
<evidence type="ECO:0000256" key="1">
    <source>
        <dbReference type="SAM" id="SignalP"/>
    </source>
</evidence>
<comment type="caution">
    <text evidence="2">The sequence shown here is derived from an EMBL/GenBank/DDBJ whole genome shotgun (WGS) entry which is preliminary data.</text>
</comment>
<keyword evidence="3" id="KW-1185">Reference proteome</keyword>
<dbReference type="Proteomes" id="UP000218784">
    <property type="component" value="Unassembled WGS sequence"/>
</dbReference>
<accession>A0A2A4I3Y1</accession>
<reference evidence="2 3" key="1">
    <citation type="submission" date="2017-09" db="EMBL/GenBank/DDBJ databases">
        <title>Sphingomonas ginsenosidimutans KACC 14949, whole genome shotgun sequence.</title>
        <authorList>
            <person name="Feng G."/>
            <person name="Zhu H."/>
        </authorList>
    </citation>
    <scope>NUCLEOTIDE SEQUENCE [LARGE SCALE GENOMIC DNA]</scope>
    <source>
        <strain evidence="2 3">KACC 14949</strain>
    </source>
</reference>
<feature type="signal peptide" evidence="1">
    <location>
        <begin position="1"/>
        <end position="24"/>
    </location>
</feature>
<dbReference type="PROSITE" id="PS51257">
    <property type="entry name" value="PROKAR_LIPOPROTEIN"/>
    <property type="match status" value="1"/>
</dbReference>
<protein>
    <recommendedName>
        <fullName evidence="4">Lipoprotein</fullName>
    </recommendedName>
</protein>